<dbReference type="EMBL" id="BAAAKJ010000239">
    <property type="protein sequence ID" value="GAA1401510.1"/>
    <property type="molecule type" value="Genomic_DNA"/>
</dbReference>
<gene>
    <name evidence="1" type="ORF">GCM10009639_43910</name>
</gene>
<accession>A0ABP4J0E0</accession>
<reference evidence="2" key="1">
    <citation type="journal article" date="2019" name="Int. J. Syst. Evol. Microbiol.">
        <title>The Global Catalogue of Microorganisms (GCM) 10K type strain sequencing project: providing services to taxonomists for standard genome sequencing and annotation.</title>
        <authorList>
            <consortium name="The Broad Institute Genomics Platform"/>
            <consortium name="The Broad Institute Genome Sequencing Center for Infectious Disease"/>
            <person name="Wu L."/>
            <person name="Ma J."/>
        </authorList>
    </citation>
    <scope>NUCLEOTIDE SEQUENCE [LARGE SCALE GENOMIC DNA]</scope>
    <source>
        <strain evidence="2">JCM 12393</strain>
    </source>
</reference>
<proteinExistence type="predicted"/>
<comment type="caution">
    <text evidence="1">The sequence shown here is derived from an EMBL/GenBank/DDBJ whole genome shotgun (WGS) entry which is preliminary data.</text>
</comment>
<keyword evidence="2" id="KW-1185">Reference proteome</keyword>
<name>A0ABP4J0E0_9ACTN</name>
<dbReference type="Proteomes" id="UP001499863">
    <property type="component" value="Unassembled WGS sequence"/>
</dbReference>
<evidence type="ECO:0000313" key="2">
    <source>
        <dbReference type="Proteomes" id="UP001499863"/>
    </source>
</evidence>
<dbReference type="RefSeq" id="WP_344338467.1">
    <property type="nucleotide sequence ID" value="NZ_BAAAKJ010000239.1"/>
</dbReference>
<sequence>MPPLTPGQVAYWQRRLEATATNADRARALWDLARAQAGQSEEAWADLVRLLSAWTQQHAASGPPRTR</sequence>
<evidence type="ECO:0000313" key="1">
    <source>
        <dbReference type="EMBL" id="GAA1401510.1"/>
    </source>
</evidence>
<organism evidence="1 2">
    <name type="scientific">Kitasatospora putterlickiae</name>
    <dbReference type="NCBI Taxonomy" id="221725"/>
    <lineage>
        <taxon>Bacteria</taxon>
        <taxon>Bacillati</taxon>
        <taxon>Actinomycetota</taxon>
        <taxon>Actinomycetes</taxon>
        <taxon>Kitasatosporales</taxon>
        <taxon>Streptomycetaceae</taxon>
        <taxon>Kitasatospora</taxon>
    </lineage>
</organism>
<protein>
    <submittedName>
        <fullName evidence="1">Uncharacterized protein</fullName>
    </submittedName>
</protein>